<proteinExistence type="predicted"/>
<keyword evidence="4 6" id="KW-1133">Transmembrane helix</keyword>
<evidence type="ECO:0000259" key="7">
    <source>
        <dbReference type="Pfam" id="PF02687"/>
    </source>
</evidence>
<feature type="transmembrane region" description="Helical" evidence="6">
    <location>
        <begin position="230"/>
        <end position="250"/>
    </location>
</feature>
<evidence type="ECO:0000256" key="6">
    <source>
        <dbReference type="SAM" id="Phobius"/>
    </source>
</evidence>
<dbReference type="GO" id="GO:0005886">
    <property type="term" value="C:plasma membrane"/>
    <property type="evidence" value="ECO:0007669"/>
    <property type="project" value="UniProtKB-SubCell"/>
</dbReference>
<dbReference type="Proteomes" id="UP000405524">
    <property type="component" value="Unassembled WGS sequence"/>
</dbReference>
<dbReference type="PROSITE" id="PS51257">
    <property type="entry name" value="PROKAR_LIPOPROTEIN"/>
    <property type="match status" value="1"/>
</dbReference>
<keyword evidence="3 6" id="KW-0812">Transmembrane</keyword>
<name>A0A5K1IW22_9ACTN</name>
<comment type="subcellular location">
    <subcellularLocation>
        <location evidence="1">Cell membrane</location>
        <topology evidence="1">Multi-pass membrane protein</topology>
    </subcellularLocation>
</comment>
<dbReference type="InterPro" id="IPR052536">
    <property type="entry name" value="ABC-4_Integral_Memb_Prot"/>
</dbReference>
<organism evidence="8 9">
    <name type="scientific">Collinsella intestinalis</name>
    <dbReference type="NCBI Taxonomy" id="147207"/>
    <lineage>
        <taxon>Bacteria</taxon>
        <taxon>Bacillati</taxon>
        <taxon>Actinomycetota</taxon>
        <taxon>Coriobacteriia</taxon>
        <taxon>Coriobacteriales</taxon>
        <taxon>Coriobacteriaceae</taxon>
        <taxon>Collinsella</taxon>
    </lineage>
</organism>
<dbReference type="GeneID" id="77465699"/>
<evidence type="ECO:0000256" key="5">
    <source>
        <dbReference type="ARBA" id="ARBA00023136"/>
    </source>
</evidence>
<reference evidence="8 9" key="1">
    <citation type="submission" date="2019-10" db="EMBL/GenBank/DDBJ databases">
        <authorList>
            <person name="Wolf R A."/>
        </authorList>
    </citation>
    <scope>NUCLEOTIDE SEQUENCE [LARGE SCALE GENOMIC DNA]</scope>
    <source>
        <strain evidence="8">Collinsella_intestinalis_DSM_13632</strain>
    </source>
</reference>
<evidence type="ECO:0000256" key="2">
    <source>
        <dbReference type="ARBA" id="ARBA00022475"/>
    </source>
</evidence>
<dbReference type="EMBL" id="CABWIC010000007">
    <property type="protein sequence ID" value="VWL93155.1"/>
    <property type="molecule type" value="Genomic_DNA"/>
</dbReference>
<feature type="transmembrane region" description="Helical" evidence="6">
    <location>
        <begin position="205"/>
        <end position="224"/>
    </location>
</feature>
<sequence>MQLYLKLAVGNVRRSARDYSVYFATLGFAACLLYSFVASTDYLRAMGLSPEQLGVLGSAGDILQAFSVFTVLVFLFLVRYANRFLLRQRKREFALYELCGMGRGAVSVVLVAETALVGAGALACGLAAGAALSPAFGAVAAFVFDAPWRLAFSFSPDSAAWTAGCFAVVFAVNAVDGARDIARRPLIELMSAERAPERMRLGGRVARGGQAVVASVLLAVVWGACLLQPVYFIAFIIPMGFAACFATSLVERLGVAAWGERERGRSERYWDGLTAFTVRQVEARVSSTSMALACVCVLVAVAVCMMVAGFVFSIGLRAPEMVSAGIAASMAPIGYIGIFYGAVFLLSAVAVLALQQLSGAVDARRAYGVLGQLGCDRALMRASVRRQLALYFAAPLAGALVHDVFGLFLVAFLAFALGAEGLFAIVAGVLAFTVGLMAAYGAITARAVERVVLSRV</sequence>
<feature type="transmembrane region" description="Helical" evidence="6">
    <location>
        <begin position="388"/>
        <end position="416"/>
    </location>
</feature>
<feature type="transmembrane region" description="Helical" evidence="6">
    <location>
        <begin position="62"/>
        <end position="81"/>
    </location>
</feature>
<dbReference type="PANTHER" id="PTHR46795:SF3">
    <property type="entry name" value="ABC TRANSPORTER PERMEASE"/>
    <property type="match status" value="1"/>
</dbReference>
<evidence type="ECO:0000256" key="3">
    <source>
        <dbReference type="ARBA" id="ARBA00022692"/>
    </source>
</evidence>
<protein>
    <submittedName>
        <fullName evidence="8">Bacitracin export permease protein BceB</fullName>
    </submittedName>
</protein>
<evidence type="ECO:0000313" key="9">
    <source>
        <dbReference type="Proteomes" id="UP000405524"/>
    </source>
</evidence>
<feature type="transmembrane region" description="Helical" evidence="6">
    <location>
        <begin position="333"/>
        <end position="354"/>
    </location>
</feature>
<dbReference type="InterPro" id="IPR003838">
    <property type="entry name" value="ABC3_permease_C"/>
</dbReference>
<evidence type="ECO:0000256" key="1">
    <source>
        <dbReference type="ARBA" id="ARBA00004651"/>
    </source>
</evidence>
<feature type="domain" description="ABC3 transporter permease C-terminal" evidence="7">
    <location>
        <begin position="66"/>
        <end position="161"/>
    </location>
</feature>
<dbReference type="AlphaFoldDB" id="A0A5K1IW22"/>
<evidence type="ECO:0000256" key="4">
    <source>
        <dbReference type="ARBA" id="ARBA00022989"/>
    </source>
</evidence>
<dbReference type="RefSeq" id="WP_152063344.1">
    <property type="nucleotide sequence ID" value="NZ_CABWIC010000007.1"/>
</dbReference>
<accession>A0A5K1IW22</accession>
<keyword evidence="5 6" id="KW-0472">Membrane</keyword>
<feature type="transmembrane region" description="Helical" evidence="6">
    <location>
        <begin position="21"/>
        <end position="42"/>
    </location>
</feature>
<keyword evidence="2" id="KW-1003">Cell membrane</keyword>
<dbReference type="OrthoDB" id="9781780at2"/>
<feature type="transmembrane region" description="Helical" evidence="6">
    <location>
        <begin position="422"/>
        <end position="443"/>
    </location>
</feature>
<dbReference type="PANTHER" id="PTHR46795">
    <property type="entry name" value="ABC TRANSPORTER PERMEASE-RELATED-RELATED"/>
    <property type="match status" value="1"/>
</dbReference>
<gene>
    <name evidence="8" type="primary">bceB_1</name>
    <name evidence="8" type="ORF">JKKLCJKK_00715</name>
</gene>
<dbReference type="Pfam" id="PF02687">
    <property type="entry name" value="FtsX"/>
    <property type="match status" value="1"/>
</dbReference>
<feature type="transmembrane region" description="Helical" evidence="6">
    <location>
        <begin position="289"/>
        <end position="313"/>
    </location>
</feature>
<feature type="transmembrane region" description="Helical" evidence="6">
    <location>
        <begin position="118"/>
        <end position="144"/>
    </location>
</feature>
<evidence type="ECO:0000313" key="8">
    <source>
        <dbReference type="EMBL" id="VWL93155.1"/>
    </source>
</evidence>